<organism evidence="1 4">
    <name type="scientific">Paraburkholderia madseniana</name>
    <dbReference type="NCBI Taxonomy" id="2599607"/>
    <lineage>
        <taxon>Bacteria</taxon>
        <taxon>Pseudomonadati</taxon>
        <taxon>Pseudomonadota</taxon>
        <taxon>Betaproteobacteria</taxon>
        <taxon>Burkholderiales</taxon>
        <taxon>Burkholderiaceae</taxon>
        <taxon>Paraburkholderia</taxon>
    </lineage>
</organism>
<dbReference type="Proteomes" id="UP000463700">
    <property type="component" value="Unassembled WGS sequence"/>
</dbReference>
<comment type="caution">
    <text evidence="1">The sequence shown here is derived from an EMBL/GenBank/DDBJ whole genome shotgun (WGS) entry which is preliminary data.</text>
</comment>
<protein>
    <submittedName>
        <fullName evidence="1">Uncharacterized protein</fullName>
    </submittedName>
</protein>
<dbReference type="OrthoDB" id="8926609at2"/>
<evidence type="ECO:0000313" key="3">
    <source>
        <dbReference type="EMBL" id="MDQ6406785.1"/>
    </source>
</evidence>
<evidence type="ECO:0000313" key="2">
    <source>
        <dbReference type="EMBL" id="MCX4144953.1"/>
    </source>
</evidence>
<evidence type="ECO:0000313" key="4">
    <source>
        <dbReference type="Proteomes" id="UP000463700"/>
    </source>
</evidence>
<keyword evidence="5" id="KW-1185">Reference proteome</keyword>
<reference evidence="1 4" key="1">
    <citation type="journal article" date="2020" name="Int. J. Syst. Evol. Microbiol.">
        <title>Paraburkholderia madseniana sp. nov., a phenolic acid-degrading bacterium isolated from acidic forest soil.</title>
        <authorList>
            <person name="Wilhelm R.C."/>
            <person name="Murphy S.J.L."/>
            <person name="Feriancek N.M."/>
            <person name="Karasz D.C."/>
            <person name="DeRito C.M."/>
            <person name="Newman J.D."/>
            <person name="Buckley D.H."/>
        </authorList>
    </citation>
    <scope>NUCLEOTIDE SEQUENCE [LARGE SCALE GENOMIC DNA]</scope>
    <source>
        <strain evidence="1 4">RP11</strain>
    </source>
</reference>
<accession>A0A6N6WKJ8</accession>
<gene>
    <name evidence="1" type="ORF">FSO04_08100</name>
    <name evidence="3" type="ORF">NIE36_06080</name>
    <name evidence="2" type="ORF">OSB80_06090</name>
</gene>
<dbReference type="EMBL" id="VOSW01000011">
    <property type="protein sequence ID" value="KAE8760488.1"/>
    <property type="molecule type" value="Genomic_DNA"/>
</dbReference>
<dbReference type="Proteomes" id="UP001209412">
    <property type="component" value="Unassembled WGS sequence"/>
</dbReference>
<evidence type="ECO:0000313" key="5">
    <source>
        <dbReference type="Proteomes" id="UP001209412"/>
    </source>
</evidence>
<sequence>MTSLASWSADIVAEKSLRGLVGKLLGTECRQSVRVLSIHRSRSGRTRRVCLEVQRPGGSLALFFFRHSDGIWHVFPPGDARPSMSAAVLPQNGEAMAKEAAHG</sequence>
<dbReference type="Proteomes" id="UP001242288">
    <property type="component" value="Unassembled WGS sequence"/>
</dbReference>
<reference evidence="3" key="2">
    <citation type="submission" date="2022-06" db="EMBL/GenBank/DDBJ databases">
        <title>PHB producers.</title>
        <authorList>
            <person name="Besaury L."/>
        </authorList>
    </citation>
    <scope>NUCLEOTIDE SEQUENCE</scope>
    <source>
        <strain evidence="2 5">SEWS6</strain>
    </source>
</reference>
<dbReference type="EMBL" id="JAPKHW010000003">
    <property type="protein sequence ID" value="MCX4144953.1"/>
    <property type="molecule type" value="Genomic_DNA"/>
</dbReference>
<proteinExistence type="predicted"/>
<dbReference type="RefSeq" id="WP_154559173.1">
    <property type="nucleotide sequence ID" value="NZ_JAMXWF010000003.1"/>
</dbReference>
<name>A0A6N6WKJ8_9BURK</name>
<dbReference type="AlphaFoldDB" id="A0A6N6WKJ8"/>
<evidence type="ECO:0000313" key="1">
    <source>
        <dbReference type="EMBL" id="KAE8760488.1"/>
    </source>
</evidence>
<dbReference type="EMBL" id="JAMXWF010000003">
    <property type="protein sequence ID" value="MDQ6406785.1"/>
    <property type="molecule type" value="Genomic_DNA"/>
</dbReference>